<feature type="domain" description="C2H2-type" evidence="10">
    <location>
        <begin position="432"/>
        <end position="459"/>
    </location>
</feature>
<dbReference type="SMART" id="SM00355">
    <property type="entry name" value="ZnF_C2H2"/>
    <property type="match status" value="3"/>
</dbReference>
<feature type="region of interest" description="Disordered" evidence="9">
    <location>
        <begin position="189"/>
        <end position="224"/>
    </location>
</feature>
<dbReference type="FunFam" id="3.30.160.60:FF:000295">
    <property type="entry name" value="zinc finger protein 19"/>
    <property type="match status" value="1"/>
</dbReference>
<dbReference type="Pfam" id="PF01352">
    <property type="entry name" value="KRAB"/>
    <property type="match status" value="1"/>
</dbReference>
<dbReference type="Proteomes" id="UP001066276">
    <property type="component" value="Chromosome 4_2"/>
</dbReference>
<dbReference type="InterPro" id="IPR013087">
    <property type="entry name" value="Znf_C2H2_type"/>
</dbReference>
<dbReference type="Gene3D" id="3.30.160.60">
    <property type="entry name" value="Classic Zinc Finger"/>
    <property type="match status" value="3"/>
</dbReference>
<proteinExistence type="predicted"/>
<keyword evidence="3" id="KW-0677">Repeat</keyword>
<dbReference type="CDD" id="cd07765">
    <property type="entry name" value="KRAB_A-box"/>
    <property type="match status" value="1"/>
</dbReference>
<comment type="caution">
    <text evidence="12">The sequence shown here is derived from an EMBL/GenBank/DDBJ whole genome shotgun (WGS) entry which is preliminary data.</text>
</comment>
<dbReference type="Pfam" id="PF00096">
    <property type="entry name" value="zf-C2H2"/>
    <property type="match status" value="3"/>
</dbReference>
<feature type="region of interest" description="Disordered" evidence="9">
    <location>
        <begin position="395"/>
        <end position="422"/>
    </location>
</feature>
<keyword evidence="7" id="KW-0539">Nucleus</keyword>
<dbReference type="InterPro" id="IPR001909">
    <property type="entry name" value="KRAB"/>
</dbReference>
<evidence type="ECO:0000256" key="8">
    <source>
        <dbReference type="PROSITE-ProRule" id="PRU00042"/>
    </source>
</evidence>
<gene>
    <name evidence="12" type="ORF">NDU88_008317</name>
</gene>
<keyword evidence="6" id="KW-0238">DNA-binding</keyword>
<dbReference type="FunFam" id="3.30.160.60:FF:001818">
    <property type="entry name" value="GDNF-inducible zinc finger protein 1 isoform X1"/>
    <property type="match status" value="1"/>
</dbReference>
<dbReference type="GO" id="GO:0008270">
    <property type="term" value="F:zinc ion binding"/>
    <property type="evidence" value="ECO:0007669"/>
    <property type="project" value="UniProtKB-KW"/>
</dbReference>
<keyword evidence="13" id="KW-1185">Reference proteome</keyword>
<dbReference type="SUPFAM" id="SSF57667">
    <property type="entry name" value="beta-beta-alpha zinc fingers"/>
    <property type="match status" value="2"/>
</dbReference>
<dbReference type="GO" id="GO:0000981">
    <property type="term" value="F:DNA-binding transcription factor activity, RNA polymerase II-specific"/>
    <property type="evidence" value="ECO:0007669"/>
    <property type="project" value="TreeGrafter"/>
</dbReference>
<dbReference type="InterPro" id="IPR036051">
    <property type="entry name" value="KRAB_dom_sf"/>
</dbReference>
<feature type="region of interest" description="Disordered" evidence="9">
    <location>
        <begin position="123"/>
        <end position="154"/>
    </location>
</feature>
<dbReference type="PROSITE" id="PS50805">
    <property type="entry name" value="KRAB"/>
    <property type="match status" value="1"/>
</dbReference>
<feature type="domain" description="KRAB" evidence="11">
    <location>
        <begin position="62"/>
        <end position="133"/>
    </location>
</feature>
<protein>
    <submittedName>
        <fullName evidence="12">Uncharacterized protein</fullName>
    </submittedName>
</protein>
<dbReference type="PANTHER" id="PTHR24381:SF390">
    <property type="entry name" value="ZINC FINGER PROTEIN 37 HOMOLOG"/>
    <property type="match status" value="1"/>
</dbReference>
<dbReference type="FunFam" id="3.30.160.60:FF:000557">
    <property type="entry name" value="zinc finger and SCAN domain-containing protein 29"/>
    <property type="match status" value="1"/>
</dbReference>
<name>A0AAV7SUU1_PLEWA</name>
<dbReference type="GO" id="GO:0005634">
    <property type="term" value="C:nucleus"/>
    <property type="evidence" value="ECO:0007669"/>
    <property type="project" value="UniProtKB-SubCell"/>
</dbReference>
<dbReference type="SMART" id="SM00349">
    <property type="entry name" value="KRAB"/>
    <property type="match status" value="1"/>
</dbReference>
<accession>A0AAV7SUU1</accession>
<evidence type="ECO:0000259" key="10">
    <source>
        <dbReference type="PROSITE" id="PS50157"/>
    </source>
</evidence>
<keyword evidence="5" id="KW-0862">Zinc</keyword>
<evidence type="ECO:0000256" key="9">
    <source>
        <dbReference type="SAM" id="MobiDB-lite"/>
    </source>
</evidence>
<dbReference type="PROSITE" id="PS50157">
    <property type="entry name" value="ZINC_FINGER_C2H2_2"/>
    <property type="match status" value="3"/>
</dbReference>
<organism evidence="12 13">
    <name type="scientific">Pleurodeles waltl</name>
    <name type="common">Iberian ribbed newt</name>
    <dbReference type="NCBI Taxonomy" id="8319"/>
    <lineage>
        <taxon>Eukaryota</taxon>
        <taxon>Metazoa</taxon>
        <taxon>Chordata</taxon>
        <taxon>Craniata</taxon>
        <taxon>Vertebrata</taxon>
        <taxon>Euteleostomi</taxon>
        <taxon>Amphibia</taxon>
        <taxon>Batrachia</taxon>
        <taxon>Caudata</taxon>
        <taxon>Salamandroidea</taxon>
        <taxon>Salamandridae</taxon>
        <taxon>Pleurodelinae</taxon>
        <taxon>Pleurodeles</taxon>
    </lineage>
</organism>
<evidence type="ECO:0000256" key="1">
    <source>
        <dbReference type="ARBA" id="ARBA00004123"/>
    </source>
</evidence>
<dbReference type="AlphaFoldDB" id="A0AAV7SUU1"/>
<keyword evidence="2" id="KW-0479">Metal-binding</keyword>
<evidence type="ECO:0000256" key="5">
    <source>
        <dbReference type="ARBA" id="ARBA00022833"/>
    </source>
</evidence>
<sequence length="521" mass="58432">MFLTFSFSSLKTPLLFHLSEDAPHLFFQLSEDALLFHLSQDSLRLLFYLFEDSLCRLFQAPLTFCDVAACFSDEEWTLLQRWQKELYKTVMAEVHQAFSSLGPLIAATVFSLRPTDKKEPCPPDFLEFEIRNRKDPPSRDPSPSSEDASRQEEELEPEFLGHFGIHGGKCSTSPDSGLLSLALASVQDPADVTPAPPVKIKREGESDPTGLVRSSRRDRKSGPTGFQFHAIAEDAHLWDYQNSERGGSGSCVHSGPEEMSPVASLGINEEGETYPMDIQEYRSAVTDGSPSGYGSTKRNRKVSNISKCKDKLILCESTAQKLKSNIAQSITERKHSVSQMWAGSYEAQREENPEHLQSDCIQLAHSSFHQATQNVPSSETYDACEGTMRNHVSHKPVPLQSCRPYPSPEEERVYPKDSRNGRPQALKVNGKYTCTECGKSLSSMTALTRHERIHTGERPFHCAICGKTFNQNGALHRHQKLHTGEKPYQCNLCGKSFNLKHNLVGHQKIHTRLQQNYETDG</sequence>
<feature type="compositionally biased region" description="Basic and acidic residues" evidence="9">
    <location>
        <begin position="409"/>
        <end position="420"/>
    </location>
</feature>
<dbReference type="EMBL" id="JANPWB010000008">
    <property type="protein sequence ID" value="KAJ1167932.1"/>
    <property type="molecule type" value="Genomic_DNA"/>
</dbReference>
<evidence type="ECO:0000256" key="3">
    <source>
        <dbReference type="ARBA" id="ARBA00022737"/>
    </source>
</evidence>
<evidence type="ECO:0000256" key="4">
    <source>
        <dbReference type="ARBA" id="ARBA00022771"/>
    </source>
</evidence>
<dbReference type="SUPFAM" id="SSF109640">
    <property type="entry name" value="KRAB domain (Kruppel-associated box)"/>
    <property type="match status" value="1"/>
</dbReference>
<keyword evidence="4 8" id="KW-0863">Zinc-finger</keyword>
<evidence type="ECO:0000256" key="7">
    <source>
        <dbReference type="ARBA" id="ARBA00023242"/>
    </source>
</evidence>
<feature type="compositionally biased region" description="Basic and acidic residues" evidence="9">
    <location>
        <begin position="128"/>
        <end position="138"/>
    </location>
</feature>
<comment type="subcellular location">
    <subcellularLocation>
        <location evidence="1">Nucleus</location>
    </subcellularLocation>
</comment>
<dbReference type="PANTHER" id="PTHR24381">
    <property type="entry name" value="ZINC FINGER PROTEIN"/>
    <property type="match status" value="1"/>
</dbReference>
<dbReference type="GO" id="GO:0000977">
    <property type="term" value="F:RNA polymerase II transcription regulatory region sequence-specific DNA binding"/>
    <property type="evidence" value="ECO:0007669"/>
    <property type="project" value="TreeGrafter"/>
</dbReference>
<reference evidence="12" key="1">
    <citation type="journal article" date="2022" name="bioRxiv">
        <title>Sequencing and chromosome-scale assembly of the giantPleurodeles waltlgenome.</title>
        <authorList>
            <person name="Brown T."/>
            <person name="Elewa A."/>
            <person name="Iarovenko S."/>
            <person name="Subramanian E."/>
            <person name="Araus A.J."/>
            <person name="Petzold A."/>
            <person name="Susuki M."/>
            <person name="Suzuki K.-i.T."/>
            <person name="Hayashi T."/>
            <person name="Toyoda A."/>
            <person name="Oliveira C."/>
            <person name="Osipova E."/>
            <person name="Leigh N.D."/>
            <person name="Simon A."/>
            <person name="Yun M.H."/>
        </authorList>
    </citation>
    <scope>NUCLEOTIDE SEQUENCE</scope>
    <source>
        <strain evidence="12">20211129_DDA</strain>
        <tissue evidence="12">Liver</tissue>
    </source>
</reference>
<feature type="domain" description="C2H2-type" evidence="10">
    <location>
        <begin position="460"/>
        <end position="487"/>
    </location>
</feature>
<dbReference type="PROSITE" id="PS00028">
    <property type="entry name" value="ZINC_FINGER_C2H2_1"/>
    <property type="match status" value="3"/>
</dbReference>
<feature type="domain" description="C2H2-type" evidence="10">
    <location>
        <begin position="488"/>
        <end position="515"/>
    </location>
</feature>
<evidence type="ECO:0000313" key="12">
    <source>
        <dbReference type="EMBL" id="KAJ1167932.1"/>
    </source>
</evidence>
<evidence type="ECO:0000313" key="13">
    <source>
        <dbReference type="Proteomes" id="UP001066276"/>
    </source>
</evidence>
<evidence type="ECO:0000256" key="6">
    <source>
        <dbReference type="ARBA" id="ARBA00023125"/>
    </source>
</evidence>
<evidence type="ECO:0000256" key="2">
    <source>
        <dbReference type="ARBA" id="ARBA00022723"/>
    </source>
</evidence>
<evidence type="ECO:0000259" key="11">
    <source>
        <dbReference type="PROSITE" id="PS50805"/>
    </source>
</evidence>
<dbReference type="Gene3D" id="6.10.140.140">
    <property type="match status" value="1"/>
</dbReference>
<dbReference type="InterPro" id="IPR036236">
    <property type="entry name" value="Znf_C2H2_sf"/>
</dbReference>